<dbReference type="Proteomes" id="UP000708148">
    <property type="component" value="Unassembled WGS sequence"/>
</dbReference>
<accession>A0A8S1IPA0</accession>
<name>A0A8S1IPA0_9CHLO</name>
<proteinExistence type="predicted"/>
<evidence type="ECO:0000256" key="2">
    <source>
        <dbReference type="SAM" id="MobiDB-lite"/>
    </source>
</evidence>
<dbReference type="AlphaFoldDB" id="A0A8S1IPA0"/>
<keyword evidence="4" id="KW-1185">Reference proteome</keyword>
<dbReference type="EMBL" id="CAJHUC010000583">
    <property type="protein sequence ID" value="CAD7696957.1"/>
    <property type="molecule type" value="Genomic_DNA"/>
</dbReference>
<protein>
    <submittedName>
        <fullName evidence="3">Uncharacterized protein</fullName>
    </submittedName>
</protein>
<dbReference type="OrthoDB" id="10567454at2759"/>
<evidence type="ECO:0000313" key="3">
    <source>
        <dbReference type="EMBL" id="CAD7696957.1"/>
    </source>
</evidence>
<evidence type="ECO:0000313" key="4">
    <source>
        <dbReference type="Proteomes" id="UP000708148"/>
    </source>
</evidence>
<feature type="region of interest" description="Disordered" evidence="2">
    <location>
        <begin position="137"/>
        <end position="167"/>
    </location>
</feature>
<comment type="caution">
    <text evidence="3">The sequence shown here is derived from an EMBL/GenBank/DDBJ whole genome shotgun (WGS) entry which is preliminary data.</text>
</comment>
<feature type="coiled-coil region" evidence="1">
    <location>
        <begin position="68"/>
        <end position="102"/>
    </location>
</feature>
<keyword evidence="1" id="KW-0175">Coiled coil</keyword>
<reference evidence="3" key="1">
    <citation type="submission" date="2020-12" db="EMBL/GenBank/DDBJ databases">
        <authorList>
            <person name="Iha C."/>
        </authorList>
    </citation>
    <scope>NUCLEOTIDE SEQUENCE</scope>
</reference>
<gene>
    <name evidence="3" type="ORF">OSTQU699_LOCUS2318</name>
</gene>
<sequence length="167" mass="18863">MNPDSKLDELIQRHEDSLKRISDLKAGAKRLSWGAWLSQHWRANSNNIVNVLFAGAIVVLSGRLLLDRQAHEGEAKQLREQSKQLQEENERLQTRISMLTTQIYEVSQDLDSRGRRLAPFAQRIRDIIRSGLDCSENGIAESESGAGKAARPPADERKRGENSNFMV</sequence>
<organism evidence="3 4">
    <name type="scientific">Ostreobium quekettii</name>
    <dbReference type="NCBI Taxonomy" id="121088"/>
    <lineage>
        <taxon>Eukaryota</taxon>
        <taxon>Viridiplantae</taxon>
        <taxon>Chlorophyta</taxon>
        <taxon>core chlorophytes</taxon>
        <taxon>Ulvophyceae</taxon>
        <taxon>TCBD clade</taxon>
        <taxon>Bryopsidales</taxon>
        <taxon>Ostreobineae</taxon>
        <taxon>Ostreobiaceae</taxon>
        <taxon>Ostreobium</taxon>
    </lineage>
</organism>
<evidence type="ECO:0000256" key="1">
    <source>
        <dbReference type="SAM" id="Coils"/>
    </source>
</evidence>